<evidence type="ECO:0000313" key="3">
    <source>
        <dbReference type="EMBL" id="RZS44387.1"/>
    </source>
</evidence>
<feature type="transmembrane region" description="Helical" evidence="2">
    <location>
        <begin position="49"/>
        <end position="67"/>
    </location>
</feature>
<comment type="caution">
    <text evidence="3">The sequence shown here is derived from an EMBL/GenBank/DDBJ whole genome shotgun (WGS) entry which is preliminary data.</text>
</comment>
<proteinExistence type="predicted"/>
<protein>
    <submittedName>
        <fullName evidence="3">Uncharacterized protein DUF4245</fullName>
    </submittedName>
</protein>
<dbReference type="InterPro" id="IPR025339">
    <property type="entry name" value="DUF4245"/>
</dbReference>
<dbReference type="Pfam" id="PF14030">
    <property type="entry name" value="DUF4245"/>
    <property type="match status" value="1"/>
</dbReference>
<accession>A0A4Q7L520</accession>
<keyword evidence="2" id="KW-1133">Transmembrane helix</keyword>
<evidence type="ECO:0000313" key="4">
    <source>
        <dbReference type="Proteomes" id="UP000294257"/>
    </source>
</evidence>
<feature type="compositionally biased region" description="Basic and acidic residues" evidence="1">
    <location>
        <begin position="24"/>
        <end position="33"/>
    </location>
</feature>
<name>A0A4Q7L520_9PSEU</name>
<reference evidence="3 4" key="1">
    <citation type="submission" date="2019-02" db="EMBL/GenBank/DDBJ databases">
        <title>Genomic Encyclopedia of Type Strains, Phase IV (KMG-IV): sequencing the most valuable type-strain genomes for metagenomic binning, comparative biology and taxonomic classification.</title>
        <authorList>
            <person name="Goeker M."/>
        </authorList>
    </citation>
    <scope>NUCLEOTIDE SEQUENCE [LARGE SCALE GENOMIC DNA]</scope>
    <source>
        <strain evidence="3 4">DSM 101727</strain>
    </source>
</reference>
<evidence type="ECO:0000256" key="2">
    <source>
        <dbReference type="SAM" id="Phobius"/>
    </source>
</evidence>
<sequence length="227" mass="23927">MPCYRAPSVRAASGCWDDGGVAEESDKPREDPGSARAASPRARASVRDMIFAVAVLLVMIAAILGFGRGCSFSPGGPTVEQSNAPSVDVAKELRGAAARVTFPVRQPVFPPSWRSNAVNVGSAAADQVAVRAGLITDRGTYLRLTQSPATVPELLKAETDREENRPAPKGEVTVSGTRWTVYPARRDEVAWVVPVDGVTVLITGNAAEEDFRTVATAFLAAAPIPRG</sequence>
<keyword evidence="4" id="KW-1185">Reference proteome</keyword>
<organism evidence="3 4">
    <name type="scientific">Herbihabitans rhizosphaerae</name>
    <dbReference type="NCBI Taxonomy" id="1872711"/>
    <lineage>
        <taxon>Bacteria</taxon>
        <taxon>Bacillati</taxon>
        <taxon>Actinomycetota</taxon>
        <taxon>Actinomycetes</taxon>
        <taxon>Pseudonocardiales</taxon>
        <taxon>Pseudonocardiaceae</taxon>
        <taxon>Herbihabitans</taxon>
    </lineage>
</organism>
<feature type="region of interest" description="Disordered" evidence="1">
    <location>
        <begin position="17"/>
        <end position="39"/>
    </location>
</feature>
<dbReference type="OrthoDB" id="4772660at2"/>
<dbReference type="AlphaFoldDB" id="A0A4Q7L520"/>
<gene>
    <name evidence="3" type="ORF">EV193_101263</name>
</gene>
<dbReference type="EMBL" id="SGWQ01000001">
    <property type="protein sequence ID" value="RZS44387.1"/>
    <property type="molecule type" value="Genomic_DNA"/>
</dbReference>
<evidence type="ECO:0000256" key="1">
    <source>
        <dbReference type="SAM" id="MobiDB-lite"/>
    </source>
</evidence>
<keyword evidence="2" id="KW-0472">Membrane</keyword>
<keyword evidence="2" id="KW-0812">Transmembrane</keyword>
<dbReference type="Proteomes" id="UP000294257">
    <property type="component" value="Unassembled WGS sequence"/>
</dbReference>